<evidence type="ECO:0000313" key="7">
    <source>
        <dbReference type="EMBL" id="CAB4985516.1"/>
    </source>
</evidence>
<keyword evidence="4" id="KW-0520">NAD</keyword>
<dbReference type="InterPro" id="IPR017437">
    <property type="entry name" value="ATP-NAD_kinase_PpnK-typ_C"/>
</dbReference>
<gene>
    <name evidence="5" type="ORF">UFOPK2754_01149</name>
    <name evidence="6" type="ORF">UFOPK3543_01086</name>
    <name evidence="7" type="ORF">UFOPK3967_00651</name>
</gene>
<dbReference type="GO" id="GO:0006741">
    <property type="term" value="P:NADP+ biosynthetic process"/>
    <property type="evidence" value="ECO:0007669"/>
    <property type="project" value="InterPro"/>
</dbReference>
<evidence type="ECO:0000256" key="2">
    <source>
        <dbReference type="ARBA" id="ARBA00022777"/>
    </source>
</evidence>
<sequence length="273" mass="29135">MISIGVVYPEGRPAAEKMASEIVERFASHDVRLASSMSDRSWAEDLDLVVSLGGDGNMLRAVALVAEYDVPILGVNFGQLGYLTAVEPAEVHGAIERVLAGDRSIERRMLLAAQVRSCDPALDGAAFHALNEVVLERTAVSNTIRIGVTLDGTFFTTYAADGMIVATPTGSTAYAFSVRGPIIAATHRALQLTPVSPHMLFDRTLVLGPETNVCLDVRGDRPASLSVDGRTVGTLRDGDTIECTASAHSVQLVTFGPRDFHAVLKAKFGLNDR</sequence>
<dbReference type="AlphaFoldDB" id="A0A6J6T1B6"/>
<accession>A0A6J6T1B6</accession>
<dbReference type="Pfam" id="PF20143">
    <property type="entry name" value="NAD_kinase_C"/>
    <property type="match status" value="1"/>
</dbReference>
<keyword evidence="2" id="KW-0418">Kinase</keyword>
<evidence type="ECO:0000256" key="4">
    <source>
        <dbReference type="ARBA" id="ARBA00023027"/>
    </source>
</evidence>
<keyword evidence="3" id="KW-0521">NADP</keyword>
<dbReference type="Pfam" id="PF01513">
    <property type="entry name" value="NAD_kinase"/>
    <property type="match status" value="1"/>
</dbReference>
<dbReference type="InterPro" id="IPR002504">
    <property type="entry name" value="NADK"/>
</dbReference>
<dbReference type="PANTHER" id="PTHR20275:SF0">
    <property type="entry name" value="NAD KINASE"/>
    <property type="match status" value="1"/>
</dbReference>
<dbReference type="GO" id="GO:0019674">
    <property type="term" value="P:NAD+ metabolic process"/>
    <property type="evidence" value="ECO:0007669"/>
    <property type="project" value="InterPro"/>
</dbReference>
<evidence type="ECO:0000313" key="6">
    <source>
        <dbReference type="EMBL" id="CAB4905037.1"/>
    </source>
</evidence>
<dbReference type="EMBL" id="CAEZYR010000034">
    <property type="protein sequence ID" value="CAB4740713.1"/>
    <property type="molecule type" value="Genomic_DNA"/>
</dbReference>
<dbReference type="SUPFAM" id="SSF111331">
    <property type="entry name" value="NAD kinase/diacylglycerol kinase-like"/>
    <property type="match status" value="1"/>
</dbReference>
<organism evidence="5">
    <name type="scientific">freshwater metagenome</name>
    <dbReference type="NCBI Taxonomy" id="449393"/>
    <lineage>
        <taxon>unclassified sequences</taxon>
        <taxon>metagenomes</taxon>
        <taxon>ecological metagenomes</taxon>
    </lineage>
</organism>
<name>A0A6J6T1B6_9ZZZZ</name>
<reference evidence="5" key="1">
    <citation type="submission" date="2020-05" db="EMBL/GenBank/DDBJ databases">
        <authorList>
            <person name="Chiriac C."/>
            <person name="Salcher M."/>
            <person name="Ghai R."/>
            <person name="Kavagutti S V."/>
        </authorList>
    </citation>
    <scope>NUCLEOTIDE SEQUENCE</scope>
</reference>
<keyword evidence="1" id="KW-0808">Transferase</keyword>
<evidence type="ECO:0000313" key="5">
    <source>
        <dbReference type="EMBL" id="CAB4740713.1"/>
    </source>
</evidence>
<dbReference type="EMBL" id="CAFBOS010000027">
    <property type="protein sequence ID" value="CAB4985516.1"/>
    <property type="molecule type" value="Genomic_DNA"/>
</dbReference>
<dbReference type="InterPro" id="IPR016064">
    <property type="entry name" value="NAD/diacylglycerol_kinase_sf"/>
</dbReference>
<protein>
    <submittedName>
        <fullName evidence="5">Unannotated protein</fullName>
    </submittedName>
</protein>
<dbReference type="Gene3D" id="3.40.50.10330">
    <property type="entry name" value="Probable inorganic polyphosphate/atp-NAD kinase, domain 1"/>
    <property type="match status" value="1"/>
</dbReference>
<evidence type="ECO:0000256" key="1">
    <source>
        <dbReference type="ARBA" id="ARBA00022679"/>
    </source>
</evidence>
<dbReference type="PANTHER" id="PTHR20275">
    <property type="entry name" value="NAD KINASE"/>
    <property type="match status" value="1"/>
</dbReference>
<evidence type="ECO:0000256" key="3">
    <source>
        <dbReference type="ARBA" id="ARBA00022857"/>
    </source>
</evidence>
<dbReference type="GO" id="GO:0003951">
    <property type="term" value="F:NAD+ kinase activity"/>
    <property type="evidence" value="ECO:0007669"/>
    <property type="project" value="InterPro"/>
</dbReference>
<dbReference type="EMBL" id="CAFBMH010000030">
    <property type="protein sequence ID" value="CAB4905037.1"/>
    <property type="molecule type" value="Genomic_DNA"/>
</dbReference>
<dbReference type="Gene3D" id="2.60.200.30">
    <property type="entry name" value="Probable inorganic polyphosphate/atp-NAD kinase, domain 2"/>
    <property type="match status" value="1"/>
</dbReference>
<dbReference type="HAMAP" id="MF_00361">
    <property type="entry name" value="NAD_kinase"/>
    <property type="match status" value="1"/>
</dbReference>
<dbReference type="InterPro" id="IPR017438">
    <property type="entry name" value="ATP-NAD_kinase_N"/>
</dbReference>
<proteinExistence type="inferred from homology"/>